<dbReference type="InterPro" id="IPR013216">
    <property type="entry name" value="Methyltransf_11"/>
</dbReference>
<evidence type="ECO:0000256" key="2">
    <source>
        <dbReference type="ARBA" id="ARBA00004746"/>
    </source>
</evidence>
<dbReference type="OrthoDB" id="9760689at2"/>
<dbReference type="Pfam" id="PF08241">
    <property type="entry name" value="Methyltransf_11"/>
    <property type="match status" value="1"/>
</dbReference>
<keyword evidence="6 8" id="KW-0949">S-adenosyl-L-methionine</keyword>
<evidence type="ECO:0000313" key="10">
    <source>
        <dbReference type="EMBL" id="RMJ04033.1"/>
    </source>
</evidence>
<proteinExistence type="inferred from homology"/>
<dbReference type="GO" id="GO:0010340">
    <property type="term" value="F:carboxyl-O-methyltransferase activity"/>
    <property type="evidence" value="ECO:0007669"/>
    <property type="project" value="UniProtKB-UniRule"/>
</dbReference>
<keyword evidence="4 8" id="KW-0489">Methyltransferase</keyword>
<evidence type="ECO:0000256" key="5">
    <source>
        <dbReference type="ARBA" id="ARBA00022679"/>
    </source>
</evidence>
<dbReference type="EC" id="2.1.1.197" evidence="3 8"/>
<dbReference type="InterPro" id="IPR011814">
    <property type="entry name" value="BioC"/>
</dbReference>
<comment type="function">
    <text evidence="8">Converts the free carboxyl group of a malonyl-thioester to its methyl ester by transfer of a methyl group from S-adenosyl-L-methionine (SAM). It allows to synthesize pimeloyl-ACP via the fatty acid synthetic pathway.</text>
</comment>
<evidence type="ECO:0000256" key="8">
    <source>
        <dbReference type="HAMAP-Rule" id="MF_00835"/>
    </source>
</evidence>
<evidence type="ECO:0000256" key="1">
    <source>
        <dbReference type="ARBA" id="ARBA00000852"/>
    </source>
</evidence>
<name>A0A3M2RFG1_9GAMM</name>
<dbReference type="Gene3D" id="3.40.50.150">
    <property type="entry name" value="Vaccinia Virus protein VP39"/>
    <property type="match status" value="1"/>
</dbReference>
<evidence type="ECO:0000256" key="6">
    <source>
        <dbReference type="ARBA" id="ARBA00022691"/>
    </source>
</evidence>
<dbReference type="PANTHER" id="PTHR43591">
    <property type="entry name" value="METHYLTRANSFERASE"/>
    <property type="match status" value="1"/>
</dbReference>
<evidence type="ECO:0000256" key="3">
    <source>
        <dbReference type="ARBA" id="ARBA00012327"/>
    </source>
</evidence>
<dbReference type="AlphaFoldDB" id="A0A3M2RFG1"/>
<organism evidence="10 11">
    <name type="scientific">Marinobacter litoralis</name>
    <dbReference type="NCBI Taxonomy" id="187981"/>
    <lineage>
        <taxon>Bacteria</taxon>
        <taxon>Pseudomonadati</taxon>
        <taxon>Pseudomonadota</taxon>
        <taxon>Gammaproteobacteria</taxon>
        <taxon>Pseudomonadales</taxon>
        <taxon>Marinobacteraceae</taxon>
        <taxon>Marinobacter</taxon>
    </lineage>
</organism>
<dbReference type="NCBIfam" id="TIGR02072">
    <property type="entry name" value="BioC"/>
    <property type="match status" value="1"/>
</dbReference>
<dbReference type="GO" id="GO:0008757">
    <property type="term" value="F:S-adenosylmethionine-dependent methyltransferase activity"/>
    <property type="evidence" value="ECO:0007669"/>
    <property type="project" value="InterPro"/>
</dbReference>
<sequence length="277" mass="29848">MNMFNDLTIATGADGGTGTKASIASGFGGASQTYDSASRLQKTMGDTMLSRIPDAFKAESILDLGCGTGWFTRKLATRYPAACVTGADLSPGMLAQAEAATEFRGVNWLNADAEQLPLADESVDLVFSNLMVQWSQKPEAVLAECSRVLRPGGLLVMSTLVDGTLRELKQAWAKADPGQAHVNRFVPAEQWRSLTSAVLAGSALDLAPIRLRYETPMALNRELKHLGAVFKGEERRRTATAPGRFRAMCRAYPGVRSGQVFATYEAGWLSWQKPIAG</sequence>
<comment type="catalytic activity">
    <reaction evidence="1 8">
        <text>malonyl-[ACP] + S-adenosyl-L-methionine = malonyl-[ACP] methyl ester + S-adenosyl-L-homocysteine</text>
        <dbReference type="Rhea" id="RHEA:17105"/>
        <dbReference type="Rhea" id="RHEA-COMP:9623"/>
        <dbReference type="Rhea" id="RHEA-COMP:9954"/>
        <dbReference type="ChEBI" id="CHEBI:57856"/>
        <dbReference type="ChEBI" id="CHEBI:59789"/>
        <dbReference type="ChEBI" id="CHEBI:78449"/>
        <dbReference type="ChEBI" id="CHEBI:78845"/>
        <dbReference type="EC" id="2.1.1.197"/>
    </reaction>
</comment>
<keyword evidence="11" id="KW-1185">Reference proteome</keyword>
<keyword evidence="5 8" id="KW-0808">Transferase</keyword>
<dbReference type="GO" id="GO:0102130">
    <property type="term" value="F:malonyl-CoA methyltransferase activity"/>
    <property type="evidence" value="ECO:0007669"/>
    <property type="project" value="UniProtKB-EC"/>
</dbReference>
<evidence type="ECO:0000259" key="9">
    <source>
        <dbReference type="Pfam" id="PF08241"/>
    </source>
</evidence>
<gene>
    <name evidence="8 10" type="primary">bioC</name>
    <name evidence="10" type="ORF">DOQ08_01353</name>
</gene>
<dbReference type="RefSeq" id="WP_114334146.1">
    <property type="nucleotide sequence ID" value="NZ_QMDL01000002.1"/>
</dbReference>
<comment type="similarity">
    <text evidence="8">Belongs to the methyltransferase superfamily.</text>
</comment>
<dbReference type="PANTHER" id="PTHR43591:SF99">
    <property type="entry name" value="OS06G0646000 PROTEIN"/>
    <property type="match status" value="1"/>
</dbReference>
<dbReference type="CDD" id="cd02440">
    <property type="entry name" value="AdoMet_MTases"/>
    <property type="match status" value="1"/>
</dbReference>
<dbReference type="EMBL" id="QMDL01000002">
    <property type="protein sequence ID" value="RMJ04033.1"/>
    <property type="molecule type" value="Genomic_DNA"/>
</dbReference>
<keyword evidence="7 8" id="KW-0093">Biotin biosynthesis</keyword>
<comment type="caution">
    <text evidence="10">The sequence shown here is derived from an EMBL/GenBank/DDBJ whole genome shotgun (WGS) entry which is preliminary data.</text>
</comment>
<dbReference type="HAMAP" id="MF_00835">
    <property type="entry name" value="BioC"/>
    <property type="match status" value="1"/>
</dbReference>
<comment type="pathway">
    <text evidence="2 8">Cofactor biosynthesis; biotin biosynthesis.</text>
</comment>
<feature type="domain" description="Methyltransferase type 11" evidence="9">
    <location>
        <begin position="62"/>
        <end position="157"/>
    </location>
</feature>
<accession>A0A3M2RFG1</accession>
<dbReference type="InterPro" id="IPR029063">
    <property type="entry name" value="SAM-dependent_MTases_sf"/>
</dbReference>
<evidence type="ECO:0000256" key="7">
    <source>
        <dbReference type="ARBA" id="ARBA00022756"/>
    </source>
</evidence>
<evidence type="ECO:0000256" key="4">
    <source>
        <dbReference type="ARBA" id="ARBA00022603"/>
    </source>
</evidence>
<reference evidence="10 11" key="1">
    <citation type="submission" date="2018-08" db="EMBL/GenBank/DDBJ databases">
        <title>Whole Genome Sequence of the Moderate Halophilic Marine Bacterium Marinobacter litoralis Sw-45.</title>
        <authorList>
            <person name="Musa H."/>
        </authorList>
    </citation>
    <scope>NUCLEOTIDE SEQUENCE [LARGE SCALE GENOMIC DNA]</scope>
    <source>
        <strain evidence="10 11">Sw-45</strain>
    </source>
</reference>
<dbReference type="UniPathway" id="UPA00078"/>
<protein>
    <recommendedName>
        <fullName evidence="3 8">Malonyl-[acyl-carrier protein] O-methyltransferase</fullName>
        <shortName evidence="8">Malonyl-ACP O-methyltransferase</shortName>
        <ecNumber evidence="3 8">2.1.1.197</ecNumber>
    </recommendedName>
    <alternativeName>
        <fullName evidence="8">Biotin synthesis protein BioC</fullName>
    </alternativeName>
</protein>
<dbReference type="GO" id="GO:0009102">
    <property type="term" value="P:biotin biosynthetic process"/>
    <property type="evidence" value="ECO:0007669"/>
    <property type="project" value="UniProtKB-UniRule"/>
</dbReference>
<dbReference type="Proteomes" id="UP000265903">
    <property type="component" value="Unassembled WGS sequence"/>
</dbReference>
<evidence type="ECO:0000313" key="11">
    <source>
        <dbReference type="Proteomes" id="UP000265903"/>
    </source>
</evidence>
<dbReference type="SUPFAM" id="SSF53335">
    <property type="entry name" value="S-adenosyl-L-methionine-dependent methyltransferases"/>
    <property type="match status" value="1"/>
</dbReference>
<dbReference type="GO" id="GO:0032259">
    <property type="term" value="P:methylation"/>
    <property type="evidence" value="ECO:0007669"/>
    <property type="project" value="UniProtKB-KW"/>
</dbReference>